<dbReference type="InterPro" id="IPR013149">
    <property type="entry name" value="ADH-like_C"/>
</dbReference>
<dbReference type="Pfam" id="PF08240">
    <property type="entry name" value="ADH_N"/>
    <property type="match status" value="1"/>
</dbReference>
<dbReference type="InterPro" id="IPR013154">
    <property type="entry name" value="ADH-like_N"/>
</dbReference>
<feature type="domain" description="Enoyl reductase (ER)" evidence="4">
    <location>
        <begin position="18"/>
        <end position="351"/>
    </location>
</feature>
<proteinExistence type="inferred from homology"/>
<dbReference type="GeneID" id="36578379"/>
<dbReference type="CDD" id="cd08249">
    <property type="entry name" value="enoyl_reductase_like"/>
    <property type="match status" value="1"/>
</dbReference>
<sequence length="359" mass="38402">MAIDKMHGLVGAGSGQYRLASNLQIPSLRPGTFLVHVHAVALNPSDAKKADYSNVPGATSGHDFAGTVVRVAPDVVPRFQEGDRVLAVAYGMHGEDPLRGAFSDYVLATADVACKMPEGMGFEEACAMPTALATAGLTLFHELRLPFPGTQEARSMSGTPVLVSGGASATGTMAIQLLKRVGLNPIVTCSPANNALCESFGAIACFDYHKPTCGTEIRSYTNDRLAYVLDCATEASTMKMCYEAFGSSGGKYIALEAFSTTVQYTRRDVVAGWVMVPSMFGEGVKLPGAYGRPVSSEDREFSKRFFEMVEGMRGEKVIKNHPVELREGGLGALTNGIQEVRLGHVRAKKLVYPLLTTVY</sequence>
<dbReference type="InterPro" id="IPR020843">
    <property type="entry name" value="ER"/>
</dbReference>
<evidence type="ECO:0000256" key="1">
    <source>
        <dbReference type="ARBA" id="ARBA00008072"/>
    </source>
</evidence>
<dbReference type="Pfam" id="PF00107">
    <property type="entry name" value="ADH_zinc_N"/>
    <property type="match status" value="1"/>
</dbReference>
<dbReference type="PANTHER" id="PTHR45348:SF6">
    <property type="entry name" value="TRANS-ENOYL REDUCTASE APDC"/>
    <property type="match status" value="1"/>
</dbReference>
<dbReference type="OrthoDB" id="48317at2759"/>
<dbReference type="InterPro" id="IPR011032">
    <property type="entry name" value="GroES-like_sf"/>
</dbReference>
<dbReference type="InterPro" id="IPR047122">
    <property type="entry name" value="Trans-enoyl_RdTase-like"/>
</dbReference>
<keyword evidence="2" id="KW-0521">NADP</keyword>
<reference evidence="5 6" key="1">
    <citation type="submission" date="2016-04" db="EMBL/GenBank/DDBJ databases">
        <title>A degradative enzymes factory behind the ericoid mycorrhizal symbiosis.</title>
        <authorList>
            <consortium name="DOE Joint Genome Institute"/>
            <person name="Martino E."/>
            <person name="Morin E."/>
            <person name="Grelet G."/>
            <person name="Kuo A."/>
            <person name="Kohler A."/>
            <person name="Daghino S."/>
            <person name="Barry K."/>
            <person name="Choi C."/>
            <person name="Cichocki N."/>
            <person name="Clum A."/>
            <person name="Copeland A."/>
            <person name="Hainaut M."/>
            <person name="Haridas S."/>
            <person name="Labutti K."/>
            <person name="Lindquist E."/>
            <person name="Lipzen A."/>
            <person name="Khouja H.-R."/>
            <person name="Murat C."/>
            <person name="Ohm R."/>
            <person name="Olson A."/>
            <person name="Spatafora J."/>
            <person name="Veneault-Fourrey C."/>
            <person name="Henrissat B."/>
            <person name="Grigoriev I."/>
            <person name="Martin F."/>
            <person name="Perotto S."/>
        </authorList>
    </citation>
    <scope>NUCLEOTIDE SEQUENCE [LARGE SCALE GENOMIC DNA]</scope>
    <source>
        <strain evidence="5 6">E</strain>
    </source>
</reference>
<evidence type="ECO:0000256" key="2">
    <source>
        <dbReference type="ARBA" id="ARBA00022857"/>
    </source>
</evidence>
<dbReference type="EMBL" id="KZ613859">
    <property type="protein sequence ID" value="PMD54572.1"/>
    <property type="molecule type" value="Genomic_DNA"/>
</dbReference>
<gene>
    <name evidence="5" type="ORF">K444DRAFT_107627</name>
</gene>
<dbReference type="STRING" id="1095630.A0A2J6SUX2"/>
<evidence type="ECO:0000259" key="4">
    <source>
        <dbReference type="SMART" id="SM00829"/>
    </source>
</evidence>
<dbReference type="Gene3D" id="3.40.50.720">
    <property type="entry name" value="NAD(P)-binding Rossmann-like Domain"/>
    <property type="match status" value="1"/>
</dbReference>
<evidence type="ECO:0000313" key="6">
    <source>
        <dbReference type="Proteomes" id="UP000235371"/>
    </source>
</evidence>
<dbReference type="RefSeq" id="XP_024731476.1">
    <property type="nucleotide sequence ID" value="XM_024870297.1"/>
</dbReference>
<dbReference type="AlphaFoldDB" id="A0A2J6SUX2"/>
<dbReference type="GO" id="GO:0016651">
    <property type="term" value="F:oxidoreductase activity, acting on NAD(P)H"/>
    <property type="evidence" value="ECO:0007669"/>
    <property type="project" value="InterPro"/>
</dbReference>
<accession>A0A2J6SUX2</accession>
<dbReference type="InParanoid" id="A0A2J6SUX2"/>
<name>A0A2J6SUX2_9HELO</name>
<organism evidence="5 6">
    <name type="scientific">Hyaloscypha bicolor E</name>
    <dbReference type="NCBI Taxonomy" id="1095630"/>
    <lineage>
        <taxon>Eukaryota</taxon>
        <taxon>Fungi</taxon>
        <taxon>Dikarya</taxon>
        <taxon>Ascomycota</taxon>
        <taxon>Pezizomycotina</taxon>
        <taxon>Leotiomycetes</taxon>
        <taxon>Helotiales</taxon>
        <taxon>Hyaloscyphaceae</taxon>
        <taxon>Hyaloscypha</taxon>
        <taxon>Hyaloscypha bicolor</taxon>
    </lineage>
</organism>
<dbReference type="SMART" id="SM00829">
    <property type="entry name" value="PKS_ER"/>
    <property type="match status" value="1"/>
</dbReference>
<dbReference type="SUPFAM" id="SSF50129">
    <property type="entry name" value="GroES-like"/>
    <property type="match status" value="1"/>
</dbReference>
<comment type="similarity">
    <text evidence="1">Belongs to the zinc-containing alcohol dehydrogenase family.</text>
</comment>
<evidence type="ECO:0000313" key="5">
    <source>
        <dbReference type="EMBL" id="PMD54572.1"/>
    </source>
</evidence>
<keyword evidence="6" id="KW-1185">Reference proteome</keyword>
<protein>
    <submittedName>
        <fullName evidence="5">GroES-like protein</fullName>
    </submittedName>
</protein>
<dbReference type="FunCoup" id="A0A2J6SUX2">
    <property type="interactions" value="267"/>
</dbReference>
<dbReference type="SUPFAM" id="SSF51735">
    <property type="entry name" value="NAD(P)-binding Rossmann-fold domains"/>
    <property type="match status" value="1"/>
</dbReference>
<dbReference type="InterPro" id="IPR036291">
    <property type="entry name" value="NAD(P)-bd_dom_sf"/>
</dbReference>
<keyword evidence="3" id="KW-0560">Oxidoreductase</keyword>
<dbReference type="Gene3D" id="3.90.180.10">
    <property type="entry name" value="Medium-chain alcohol dehydrogenases, catalytic domain"/>
    <property type="match status" value="1"/>
</dbReference>
<evidence type="ECO:0000256" key="3">
    <source>
        <dbReference type="ARBA" id="ARBA00023002"/>
    </source>
</evidence>
<dbReference type="Proteomes" id="UP000235371">
    <property type="component" value="Unassembled WGS sequence"/>
</dbReference>
<dbReference type="PANTHER" id="PTHR45348">
    <property type="entry name" value="HYPOTHETICAL OXIDOREDUCTASE (EUROFUNG)"/>
    <property type="match status" value="1"/>
</dbReference>